<organism evidence="1 2">
    <name type="scientific">Setaria digitata</name>
    <dbReference type="NCBI Taxonomy" id="48799"/>
    <lineage>
        <taxon>Eukaryota</taxon>
        <taxon>Metazoa</taxon>
        <taxon>Ecdysozoa</taxon>
        <taxon>Nematoda</taxon>
        <taxon>Chromadorea</taxon>
        <taxon>Rhabditida</taxon>
        <taxon>Spirurina</taxon>
        <taxon>Spiruromorpha</taxon>
        <taxon>Filarioidea</taxon>
        <taxon>Setariidae</taxon>
        <taxon>Setaria</taxon>
    </lineage>
</organism>
<evidence type="ECO:0000313" key="2">
    <source>
        <dbReference type="WBParaSite" id="sdigi.contig17.g1572.t1"/>
    </source>
</evidence>
<accession>A0A915PP45</accession>
<protein>
    <submittedName>
        <fullName evidence="2">Uncharacterized protein</fullName>
    </submittedName>
</protein>
<sequence>MFSVNVCTLPSRCKPGNTGGEMRPGTDTALTWVIPAEVNYNVQWRKDHCAHERLDAWAI</sequence>
<dbReference type="Proteomes" id="UP000887581">
    <property type="component" value="Unplaced"/>
</dbReference>
<name>A0A915PP45_9BILA</name>
<keyword evidence="1" id="KW-1185">Reference proteome</keyword>
<reference evidence="2" key="1">
    <citation type="submission" date="2022-11" db="UniProtKB">
        <authorList>
            <consortium name="WormBaseParasite"/>
        </authorList>
    </citation>
    <scope>IDENTIFICATION</scope>
</reference>
<dbReference type="AlphaFoldDB" id="A0A915PP45"/>
<proteinExistence type="predicted"/>
<dbReference type="WBParaSite" id="sdigi.contig17.g1572.t1">
    <property type="protein sequence ID" value="sdigi.contig17.g1572.t1"/>
    <property type="gene ID" value="sdigi.contig17.g1572"/>
</dbReference>
<evidence type="ECO:0000313" key="1">
    <source>
        <dbReference type="Proteomes" id="UP000887581"/>
    </source>
</evidence>